<accession>A0AAE0IVB1</accession>
<keyword evidence="8" id="KW-0560">Oxidoreductase</keyword>
<keyword evidence="3 7" id="KW-0349">Heme</keyword>
<sequence>MAPSLLLTIPSLLFLTAAYIYYRLIPVPLPGIPYSPSALRPLGEVRALKAYGKVSKEPSAAMFTITKALVSPIAQVLFTSFGRPMVLVDDAREAEDILVRRTREFDRSPLTTQFFHPLLPRCTLAQLTTPALRAQKRLWGDVMGFEFLRRVVAPNVHTAAGELVELWRARVDENGEKPFEVKKDFESAALDAIWVAILGSKLGVLRRKIEKETAAREGSATGSVTKGPGLSEGEEADTAISSATIIQHAVEYMNKIVEAGFTSAWPAWGYFWLQLSPKYRRFKKITENEMRRLMVEACERFQHLNHDGDADTKTDGEALETCAMDFVLRREVDRAQKAGLPAQDPAKDPALLQELLLLLIAILDTDVPYLDAFIEETLRAAATAAITARIAVVDTEILGCRIPAGTNVLLNTRVLEKPSHTVDEDMRSPTSRTAQTKRARGGLDGESGLNLDVFEPRRWLVKDEAHEGKEVFDKNALPSLVFGGGLRGCFGKRLAMQELRIIIVLLILAFEFQPLPQELAGLEAEEKLFRAPIKAHVKLRAI</sequence>
<dbReference type="InterPro" id="IPR050121">
    <property type="entry name" value="Cytochrome_P450_monoxygenase"/>
</dbReference>
<keyword evidence="11" id="KW-1185">Reference proteome</keyword>
<dbReference type="AlphaFoldDB" id="A0AAE0IVB1"/>
<dbReference type="EMBL" id="JAUEPO010000002">
    <property type="protein sequence ID" value="KAK3331867.1"/>
    <property type="molecule type" value="Genomic_DNA"/>
</dbReference>
<dbReference type="SUPFAM" id="SSF48264">
    <property type="entry name" value="Cytochrome P450"/>
    <property type="match status" value="1"/>
</dbReference>
<dbReference type="Proteomes" id="UP001286456">
    <property type="component" value="Unassembled WGS sequence"/>
</dbReference>
<feature type="region of interest" description="Disordered" evidence="9">
    <location>
        <begin position="420"/>
        <end position="441"/>
    </location>
</feature>
<comment type="similarity">
    <text evidence="2 8">Belongs to the cytochrome P450 family.</text>
</comment>
<dbReference type="PROSITE" id="PS00086">
    <property type="entry name" value="CYTOCHROME_P450"/>
    <property type="match status" value="1"/>
</dbReference>
<evidence type="ECO:0000256" key="9">
    <source>
        <dbReference type="SAM" id="MobiDB-lite"/>
    </source>
</evidence>
<keyword evidence="5 7" id="KW-0408">Iron</keyword>
<comment type="caution">
    <text evidence="10">The sequence shown here is derived from an EMBL/GenBank/DDBJ whole genome shotgun (WGS) entry which is preliminary data.</text>
</comment>
<organism evidence="10 11">
    <name type="scientific">Cercophora scortea</name>
    <dbReference type="NCBI Taxonomy" id="314031"/>
    <lineage>
        <taxon>Eukaryota</taxon>
        <taxon>Fungi</taxon>
        <taxon>Dikarya</taxon>
        <taxon>Ascomycota</taxon>
        <taxon>Pezizomycotina</taxon>
        <taxon>Sordariomycetes</taxon>
        <taxon>Sordariomycetidae</taxon>
        <taxon>Sordariales</taxon>
        <taxon>Lasiosphaeriaceae</taxon>
        <taxon>Cercophora</taxon>
    </lineage>
</organism>
<proteinExistence type="inferred from homology"/>
<dbReference type="GO" id="GO:0016705">
    <property type="term" value="F:oxidoreductase activity, acting on paired donors, with incorporation or reduction of molecular oxygen"/>
    <property type="evidence" value="ECO:0007669"/>
    <property type="project" value="InterPro"/>
</dbReference>
<reference evidence="10" key="2">
    <citation type="submission" date="2023-06" db="EMBL/GenBank/DDBJ databases">
        <authorList>
            <consortium name="Lawrence Berkeley National Laboratory"/>
            <person name="Haridas S."/>
            <person name="Hensen N."/>
            <person name="Bonometti L."/>
            <person name="Westerberg I."/>
            <person name="Brannstrom I.O."/>
            <person name="Guillou S."/>
            <person name="Cros-Aarteil S."/>
            <person name="Calhoun S."/>
            <person name="Kuo A."/>
            <person name="Mondo S."/>
            <person name="Pangilinan J."/>
            <person name="Riley R."/>
            <person name="Labutti K."/>
            <person name="Andreopoulos B."/>
            <person name="Lipzen A."/>
            <person name="Chen C."/>
            <person name="Yanf M."/>
            <person name="Daum C."/>
            <person name="Ng V."/>
            <person name="Clum A."/>
            <person name="Steindorff A."/>
            <person name="Ohm R."/>
            <person name="Martin F."/>
            <person name="Silar P."/>
            <person name="Natvig D."/>
            <person name="Lalanne C."/>
            <person name="Gautier V."/>
            <person name="Ament-Velasquez S.L."/>
            <person name="Kruys A."/>
            <person name="Hutchinson M.I."/>
            <person name="Powell A.J."/>
            <person name="Barry K."/>
            <person name="Miller A.N."/>
            <person name="Grigoriev I.V."/>
            <person name="Debuchy R."/>
            <person name="Gladieux P."/>
            <person name="Thoren M.H."/>
            <person name="Johannesson H."/>
        </authorList>
    </citation>
    <scope>NUCLEOTIDE SEQUENCE</scope>
    <source>
        <strain evidence="10">SMH4131-1</strain>
    </source>
</reference>
<protein>
    <submittedName>
        <fullName evidence="10">Cytochrome P450</fullName>
    </submittedName>
</protein>
<evidence type="ECO:0000256" key="8">
    <source>
        <dbReference type="RuleBase" id="RU000461"/>
    </source>
</evidence>
<dbReference type="PRINTS" id="PR00465">
    <property type="entry name" value="EP450IV"/>
</dbReference>
<feature type="region of interest" description="Disordered" evidence="9">
    <location>
        <begin position="215"/>
        <end position="234"/>
    </location>
</feature>
<comment type="cofactor">
    <cofactor evidence="1 7">
        <name>heme</name>
        <dbReference type="ChEBI" id="CHEBI:30413"/>
    </cofactor>
</comment>
<evidence type="ECO:0000256" key="3">
    <source>
        <dbReference type="ARBA" id="ARBA00022617"/>
    </source>
</evidence>
<name>A0AAE0IVB1_9PEZI</name>
<evidence type="ECO:0000256" key="7">
    <source>
        <dbReference type="PIRSR" id="PIRSR602403-1"/>
    </source>
</evidence>
<dbReference type="InterPro" id="IPR017972">
    <property type="entry name" value="Cyt_P450_CS"/>
</dbReference>
<evidence type="ECO:0000256" key="6">
    <source>
        <dbReference type="ARBA" id="ARBA00023033"/>
    </source>
</evidence>
<dbReference type="InterPro" id="IPR001128">
    <property type="entry name" value="Cyt_P450"/>
</dbReference>
<feature type="binding site" description="axial binding residue" evidence="7">
    <location>
        <position position="489"/>
    </location>
    <ligand>
        <name>heme</name>
        <dbReference type="ChEBI" id="CHEBI:30413"/>
    </ligand>
    <ligandPart>
        <name>Fe</name>
        <dbReference type="ChEBI" id="CHEBI:18248"/>
    </ligandPart>
</feature>
<evidence type="ECO:0000256" key="2">
    <source>
        <dbReference type="ARBA" id="ARBA00010617"/>
    </source>
</evidence>
<evidence type="ECO:0000256" key="1">
    <source>
        <dbReference type="ARBA" id="ARBA00001971"/>
    </source>
</evidence>
<dbReference type="InterPro" id="IPR036396">
    <property type="entry name" value="Cyt_P450_sf"/>
</dbReference>
<evidence type="ECO:0000313" key="10">
    <source>
        <dbReference type="EMBL" id="KAK3331867.1"/>
    </source>
</evidence>
<evidence type="ECO:0000256" key="4">
    <source>
        <dbReference type="ARBA" id="ARBA00022723"/>
    </source>
</evidence>
<dbReference type="PANTHER" id="PTHR24305">
    <property type="entry name" value="CYTOCHROME P450"/>
    <property type="match status" value="1"/>
</dbReference>
<keyword evidence="4 7" id="KW-0479">Metal-binding</keyword>
<dbReference type="Pfam" id="PF00067">
    <property type="entry name" value="p450"/>
    <property type="match status" value="2"/>
</dbReference>
<dbReference type="Gene3D" id="1.10.630.10">
    <property type="entry name" value="Cytochrome P450"/>
    <property type="match status" value="2"/>
</dbReference>
<dbReference type="GO" id="GO:0020037">
    <property type="term" value="F:heme binding"/>
    <property type="evidence" value="ECO:0007669"/>
    <property type="project" value="InterPro"/>
</dbReference>
<evidence type="ECO:0000313" key="11">
    <source>
        <dbReference type="Proteomes" id="UP001286456"/>
    </source>
</evidence>
<dbReference type="GO" id="GO:0004497">
    <property type="term" value="F:monooxygenase activity"/>
    <property type="evidence" value="ECO:0007669"/>
    <property type="project" value="UniProtKB-KW"/>
</dbReference>
<dbReference type="GO" id="GO:0005506">
    <property type="term" value="F:iron ion binding"/>
    <property type="evidence" value="ECO:0007669"/>
    <property type="project" value="InterPro"/>
</dbReference>
<dbReference type="InterPro" id="IPR002403">
    <property type="entry name" value="Cyt_P450_E_grp-IV"/>
</dbReference>
<gene>
    <name evidence="10" type="ORF">B0T19DRAFT_448287</name>
</gene>
<dbReference type="PANTHER" id="PTHR24305:SF232">
    <property type="entry name" value="P450, PUTATIVE (EUROFUNG)-RELATED"/>
    <property type="match status" value="1"/>
</dbReference>
<reference evidence="10" key="1">
    <citation type="journal article" date="2023" name="Mol. Phylogenet. Evol.">
        <title>Genome-scale phylogeny and comparative genomics of the fungal order Sordariales.</title>
        <authorList>
            <person name="Hensen N."/>
            <person name="Bonometti L."/>
            <person name="Westerberg I."/>
            <person name="Brannstrom I.O."/>
            <person name="Guillou S."/>
            <person name="Cros-Aarteil S."/>
            <person name="Calhoun S."/>
            <person name="Haridas S."/>
            <person name="Kuo A."/>
            <person name="Mondo S."/>
            <person name="Pangilinan J."/>
            <person name="Riley R."/>
            <person name="LaButti K."/>
            <person name="Andreopoulos B."/>
            <person name="Lipzen A."/>
            <person name="Chen C."/>
            <person name="Yan M."/>
            <person name="Daum C."/>
            <person name="Ng V."/>
            <person name="Clum A."/>
            <person name="Steindorff A."/>
            <person name="Ohm R.A."/>
            <person name="Martin F."/>
            <person name="Silar P."/>
            <person name="Natvig D.O."/>
            <person name="Lalanne C."/>
            <person name="Gautier V."/>
            <person name="Ament-Velasquez S.L."/>
            <person name="Kruys A."/>
            <person name="Hutchinson M.I."/>
            <person name="Powell A.J."/>
            <person name="Barry K."/>
            <person name="Miller A.N."/>
            <person name="Grigoriev I.V."/>
            <person name="Debuchy R."/>
            <person name="Gladieux P."/>
            <person name="Hiltunen Thoren M."/>
            <person name="Johannesson H."/>
        </authorList>
    </citation>
    <scope>NUCLEOTIDE SEQUENCE</scope>
    <source>
        <strain evidence="10">SMH4131-1</strain>
    </source>
</reference>
<evidence type="ECO:0000256" key="5">
    <source>
        <dbReference type="ARBA" id="ARBA00023004"/>
    </source>
</evidence>
<keyword evidence="6 8" id="KW-0503">Monooxygenase</keyword>